<keyword evidence="4 5" id="KW-0472">Membrane</keyword>
<evidence type="ECO:0000313" key="7">
    <source>
        <dbReference type="EMBL" id="TXS90460.1"/>
    </source>
</evidence>
<gene>
    <name evidence="7" type="ORF">FVW59_14050</name>
</gene>
<dbReference type="GO" id="GO:0016874">
    <property type="term" value="F:ligase activity"/>
    <property type="evidence" value="ECO:0007669"/>
    <property type="project" value="UniProtKB-KW"/>
</dbReference>
<feature type="transmembrane region" description="Helical" evidence="5">
    <location>
        <begin position="291"/>
        <end position="311"/>
    </location>
</feature>
<accession>A0A5C8ZS22</accession>
<dbReference type="GO" id="GO:0016020">
    <property type="term" value="C:membrane"/>
    <property type="evidence" value="ECO:0007669"/>
    <property type="project" value="UniProtKB-SubCell"/>
</dbReference>
<keyword evidence="2 5" id="KW-0812">Transmembrane</keyword>
<reference evidence="7 8" key="1">
    <citation type="submission" date="2019-08" db="EMBL/GenBank/DDBJ databases">
        <title>Parahaliea maris sp. nov., isolated from the surface seawater.</title>
        <authorList>
            <person name="Liu Y."/>
        </authorList>
    </citation>
    <scope>NUCLEOTIDE SEQUENCE [LARGE SCALE GENOMIC DNA]</scope>
    <source>
        <strain evidence="7 8">S2-26</strain>
    </source>
</reference>
<dbReference type="Proteomes" id="UP000321933">
    <property type="component" value="Unassembled WGS sequence"/>
</dbReference>
<feature type="transmembrane region" description="Helical" evidence="5">
    <location>
        <begin position="122"/>
        <end position="145"/>
    </location>
</feature>
<dbReference type="OrthoDB" id="9783389at2"/>
<feature type="transmembrane region" description="Helical" evidence="5">
    <location>
        <begin position="35"/>
        <end position="56"/>
    </location>
</feature>
<keyword evidence="7" id="KW-0436">Ligase</keyword>
<protein>
    <submittedName>
        <fullName evidence="7">O-antigen ligase family protein</fullName>
    </submittedName>
</protein>
<comment type="caution">
    <text evidence="7">The sequence shown here is derived from an EMBL/GenBank/DDBJ whole genome shotgun (WGS) entry which is preliminary data.</text>
</comment>
<feature type="transmembrane region" description="Helical" evidence="5">
    <location>
        <begin position="241"/>
        <end position="260"/>
    </location>
</feature>
<dbReference type="InterPro" id="IPR051533">
    <property type="entry name" value="WaaL-like"/>
</dbReference>
<feature type="transmembrane region" description="Helical" evidence="5">
    <location>
        <begin position="416"/>
        <end position="435"/>
    </location>
</feature>
<dbReference type="RefSeq" id="WP_148064986.1">
    <property type="nucleotide sequence ID" value="NZ_VRYZ01000006.1"/>
</dbReference>
<evidence type="ECO:0000256" key="2">
    <source>
        <dbReference type="ARBA" id="ARBA00022692"/>
    </source>
</evidence>
<evidence type="ECO:0000256" key="3">
    <source>
        <dbReference type="ARBA" id="ARBA00022989"/>
    </source>
</evidence>
<dbReference type="AlphaFoldDB" id="A0A5C8ZS22"/>
<keyword evidence="8" id="KW-1185">Reference proteome</keyword>
<dbReference type="EMBL" id="VRYZ01000006">
    <property type="protein sequence ID" value="TXS90460.1"/>
    <property type="molecule type" value="Genomic_DNA"/>
</dbReference>
<feature type="transmembrane region" description="Helical" evidence="5">
    <location>
        <begin position="384"/>
        <end position="404"/>
    </location>
</feature>
<dbReference type="InterPro" id="IPR007016">
    <property type="entry name" value="O-antigen_ligase-rel_domated"/>
</dbReference>
<sequence length="470" mass="51008">MNQSSAQAEPASASLLFYGFLALLFWLPLPLGSNRWWALALFELAAMILAMVWLVLYLRGRLTTGAALAQAAPALFLLVAALAWMCLQIVPLPPAWIAVLSPEAMRVHELSGSSPTLSLNPFASRAALFESLSLVLVFCLTLVLVNSRQRLRALSIVLIVSGVCQAAYGSLMTLSGLEYGFVVEKEAYRGVATGTFVNRNHLAGYLELCLAVGIGLLLSELAQERSPHWRAGVRRFLQSMLGRKGLLRLSLVVMVIALVLTRSRMGNIAFFASLGITGLLYLSARRRITRSGLLFFASLLVVDLLIVGNFFGVEKVVQRLQETSAVTEHRDEVVQESLQIIADYPLSGTGAGSYYSTYPSYSTGVVPQVYDHTHNDYVEIASELGLVGFALLAAAVIYCLYLALRALFRRRDPVMQGCAFACVMGTLALLIHSLTDFNLQIPANAALFVVILALGVISASGRFAPVTVDN</sequence>
<feature type="transmembrane region" description="Helical" evidence="5">
    <location>
        <begin position="12"/>
        <end position="29"/>
    </location>
</feature>
<dbReference type="Pfam" id="PF04932">
    <property type="entry name" value="Wzy_C"/>
    <property type="match status" value="1"/>
</dbReference>
<evidence type="ECO:0000259" key="6">
    <source>
        <dbReference type="Pfam" id="PF04932"/>
    </source>
</evidence>
<dbReference type="PANTHER" id="PTHR37422">
    <property type="entry name" value="TEICHURONIC ACID BIOSYNTHESIS PROTEIN TUAE"/>
    <property type="match status" value="1"/>
</dbReference>
<feature type="domain" description="O-antigen ligase-related" evidence="6">
    <location>
        <begin position="250"/>
        <end position="392"/>
    </location>
</feature>
<feature type="transmembrane region" description="Helical" evidence="5">
    <location>
        <begin position="68"/>
        <end position="90"/>
    </location>
</feature>
<feature type="transmembrane region" description="Helical" evidence="5">
    <location>
        <begin position="266"/>
        <end position="284"/>
    </location>
</feature>
<proteinExistence type="predicted"/>
<keyword evidence="3 5" id="KW-1133">Transmembrane helix</keyword>
<feature type="transmembrane region" description="Helical" evidence="5">
    <location>
        <begin position="202"/>
        <end position="221"/>
    </location>
</feature>
<evidence type="ECO:0000256" key="5">
    <source>
        <dbReference type="SAM" id="Phobius"/>
    </source>
</evidence>
<organism evidence="7 8">
    <name type="scientific">Parahaliea aestuarii</name>
    <dbReference type="NCBI Taxonomy" id="1852021"/>
    <lineage>
        <taxon>Bacteria</taxon>
        <taxon>Pseudomonadati</taxon>
        <taxon>Pseudomonadota</taxon>
        <taxon>Gammaproteobacteria</taxon>
        <taxon>Cellvibrionales</taxon>
        <taxon>Halieaceae</taxon>
        <taxon>Parahaliea</taxon>
    </lineage>
</organism>
<feature type="transmembrane region" description="Helical" evidence="5">
    <location>
        <begin position="157"/>
        <end position="182"/>
    </location>
</feature>
<name>A0A5C8ZS22_9GAMM</name>
<evidence type="ECO:0000256" key="4">
    <source>
        <dbReference type="ARBA" id="ARBA00023136"/>
    </source>
</evidence>
<dbReference type="PANTHER" id="PTHR37422:SF13">
    <property type="entry name" value="LIPOPOLYSACCHARIDE BIOSYNTHESIS PROTEIN PA4999-RELATED"/>
    <property type="match status" value="1"/>
</dbReference>
<comment type="subcellular location">
    <subcellularLocation>
        <location evidence="1">Membrane</location>
        <topology evidence="1">Multi-pass membrane protein</topology>
    </subcellularLocation>
</comment>
<evidence type="ECO:0000313" key="8">
    <source>
        <dbReference type="Proteomes" id="UP000321933"/>
    </source>
</evidence>
<feature type="transmembrane region" description="Helical" evidence="5">
    <location>
        <begin position="441"/>
        <end position="464"/>
    </location>
</feature>
<evidence type="ECO:0000256" key="1">
    <source>
        <dbReference type="ARBA" id="ARBA00004141"/>
    </source>
</evidence>